<dbReference type="GO" id="GO:0055064">
    <property type="term" value="P:chloride ion homeostasis"/>
    <property type="evidence" value="ECO:0007669"/>
    <property type="project" value="TreeGrafter"/>
</dbReference>
<evidence type="ECO:0000313" key="8">
    <source>
        <dbReference type="EMBL" id="VDN56904.1"/>
    </source>
</evidence>
<keyword evidence="3 5" id="KW-1133">Transmembrane helix</keyword>
<gene>
    <name evidence="8" type="ORF">DME_LOCUS6877</name>
</gene>
<keyword evidence="4 5" id="KW-0472">Membrane</keyword>
<feature type="transmembrane region" description="Helical" evidence="5">
    <location>
        <begin position="149"/>
        <end position="170"/>
    </location>
</feature>
<dbReference type="PANTHER" id="PTHR11827">
    <property type="entry name" value="SOLUTE CARRIER FAMILY 12, CATION COTRANSPORTERS"/>
    <property type="match status" value="1"/>
</dbReference>
<dbReference type="AlphaFoldDB" id="A0A158Q3J1"/>
<feature type="transmembrane region" description="Helical" evidence="5">
    <location>
        <begin position="229"/>
        <end position="250"/>
    </location>
</feature>
<dbReference type="GO" id="GO:0045202">
    <property type="term" value="C:synapse"/>
    <property type="evidence" value="ECO:0007669"/>
    <property type="project" value="GOC"/>
</dbReference>
<feature type="transmembrane region" description="Helical" evidence="5">
    <location>
        <begin position="454"/>
        <end position="475"/>
    </location>
</feature>
<feature type="domain" description="Amino acid permease/ SLC12A" evidence="6">
    <location>
        <begin position="116"/>
        <end position="251"/>
    </location>
</feature>
<dbReference type="InterPro" id="IPR004842">
    <property type="entry name" value="SLC12A_fam"/>
</dbReference>
<dbReference type="GO" id="GO:0055075">
    <property type="term" value="P:potassium ion homeostasis"/>
    <property type="evidence" value="ECO:0007669"/>
    <property type="project" value="TreeGrafter"/>
</dbReference>
<evidence type="ECO:0000256" key="2">
    <source>
        <dbReference type="ARBA" id="ARBA00022692"/>
    </source>
</evidence>
<dbReference type="GO" id="GO:1990573">
    <property type="term" value="P:potassium ion import across plasma membrane"/>
    <property type="evidence" value="ECO:0007669"/>
    <property type="project" value="TreeGrafter"/>
</dbReference>
<proteinExistence type="predicted"/>
<dbReference type="InterPro" id="IPR018491">
    <property type="entry name" value="SLC12_C"/>
</dbReference>
<dbReference type="OrthoDB" id="2020542at2759"/>
<feature type="domain" description="Amino acid permease/ SLC12A" evidence="6">
    <location>
        <begin position="454"/>
        <end position="642"/>
    </location>
</feature>
<dbReference type="GO" id="GO:0006884">
    <property type="term" value="P:cell volume homeostasis"/>
    <property type="evidence" value="ECO:0007669"/>
    <property type="project" value="TreeGrafter"/>
</dbReference>
<evidence type="ECO:0000256" key="5">
    <source>
        <dbReference type="SAM" id="Phobius"/>
    </source>
</evidence>
<keyword evidence="10" id="KW-1185">Reference proteome</keyword>
<dbReference type="Gene3D" id="1.20.1740.10">
    <property type="entry name" value="Amino acid/polyamine transporter I"/>
    <property type="match status" value="1"/>
</dbReference>
<evidence type="ECO:0000256" key="4">
    <source>
        <dbReference type="ARBA" id="ARBA00023136"/>
    </source>
</evidence>
<name>A0A158Q3J1_DRAME</name>
<dbReference type="Pfam" id="PF00324">
    <property type="entry name" value="AA_permease"/>
    <property type="match status" value="3"/>
</dbReference>
<evidence type="ECO:0000313" key="11">
    <source>
        <dbReference type="WBParaSite" id="DME_0000251701-mRNA-1"/>
    </source>
</evidence>
<reference evidence="11" key="1">
    <citation type="submission" date="2016-04" db="UniProtKB">
        <authorList>
            <consortium name="WormBaseParasite"/>
        </authorList>
    </citation>
    <scope>IDENTIFICATION</scope>
</reference>
<reference evidence="8 10" key="2">
    <citation type="submission" date="2018-11" db="EMBL/GenBank/DDBJ databases">
        <authorList>
            <consortium name="Pathogen Informatics"/>
        </authorList>
    </citation>
    <scope>NUCLEOTIDE SEQUENCE [LARGE SCALE GENOMIC DNA]</scope>
</reference>
<evidence type="ECO:0000313" key="10">
    <source>
        <dbReference type="Proteomes" id="UP000274756"/>
    </source>
</evidence>
<evidence type="ECO:0000259" key="7">
    <source>
        <dbReference type="Pfam" id="PF03522"/>
    </source>
</evidence>
<feature type="transmembrane region" description="Helical" evidence="5">
    <location>
        <begin position="205"/>
        <end position="223"/>
    </location>
</feature>
<accession>A0A158Q3J1</accession>
<dbReference type="Proteomes" id="UP000274756">
    <property type="component" value="Unassembled WGS sequence"/>
</dbReference>
<organism evidence="9 11">
    <name type="scientific">Dracunculus medinensis</name>
    <name type="common">Guinea worm</name>
    <dbReference type="NCBI Taxonomy" id="318479"/>
    <lineage>
        <taxon>Eukaryota</taxon>
        <taxon>Metazoa</taxon>
        <taxon>Ecdysozoa</taxon>
        <taxon>Nematoda</taxon>
        <taxon>Chromadorea</taxon>
        <taxon>Rhabditida</taxon>
        <taxon>Spirurina</taxon>
        <taxon>Dracunculoidea</taxon>
        <taxon>Dracunculidae</taxon>
        <taxon>Dracunculus</taxon>
    </lineage>
</organism>
<evidence type="ECO:0000259" key="6">
    <source>
        <dbReference type="Pfam" id="PF00324"/>
    </source>
</evidence>
<evidence type="ECO:0000256" key="1">
    <source>
        <dbReference type="ARBA" id="ARBA00004141"/>
    </source>
</evidence>
<evidence type="ECO:0000313" key="9">
    <source>
        <dbReference type="Proteomes" id="UP000038040"/>
    </source>
</evidence>
<dbReference type="Proteomes" id="UP000038040">
    <property type="component" value="Unplaced"/>
</dbReference>
<dbReference type="GO" id="GO:0005886">
    <property type="term" value="C:plasma membrane"/>
    <property type="evidence" value="ECO:0007669"/>
    <property type="project" value="TreeGrafter"/>
</dbReference>
<dbReference type="InterPro" id="IPR004841">
    <property type="entry name" value="AA-permease/SLC12A_dom"/>
</dbReference>
<feature type="transmembrane region" description="Helical" evidence="5">
    <location>
        <begin position="529"/>
        <end position="550"/>
    </location>
</feature>
<feature type="domain" description="SLC12A transporter C-terminal" evidence="7">
    <location>
        <begin position="797"/>
        <end position="861"/>
    </location>
</feature>
<dbReference type="Pfam" id="PF03522">
    <property type="entry name" value="SLC12"/>
    <property type="match status" value="2"/>
</dbReference>
<feature type="transmembrane region" description="Helical" evidence="5">
    <location>
        <begin position="364"/>
        <end position="383"/>
    </location>
</feature>
<dbReference type="WBParaSite" id="DME_0000251701-mRNA-1">
    <property type="protein sequence ID" value="DME_0000251701-mRNA-1"/>
    <property type="gene ID" value="DME_0000251701"/>
</dbReference>
<evidence type="ECO:0000256" key="3">
    <source>
        <dbReference type="ARBA" id="ARBA00022989"/>
    </source>
</evidence>
<sequence length="1062" mass="119761">MSGAGVNTNIDKRNSSLNIWITPDVGNDEPKVEFAEPRNNLIFPVDACVLEKKSSGTKNSKINERNIDYDDSSTVSSIPRNALLHFSGRPSVQLVTAFFDGFHVQTDRANSIKKKTFLTCISLSAVATNGVIESGGTYFMISRNLGAEFGTSVGILFYLANACACAMYIVGAIEVLLLYLFPTIAIGGTDVVKDIGFMGMMSNNIRIYGTVLLLITFFIVALGVKFVQFFAPVSLFCVLFSILSIFAGTIHKSIVNSEHTVCTLNESIVFQSKAFIPDYLNNTAFDNQCPYCTTDNVKLLNNLCGNINAENCTEMANKSLSCIYAFPGIRRNTFNENLMSNYMNEGESAQRVVARKYIDIFQDISTNFFVILAIYFPSVTGIMTGSNMSGDLRDPQKNIPVGTIAAQLFTSIKYYKYKYKYEFDKLGPVLRDKYGQSLRGRGMVVAEMAWPSPWIILVGSFTSCFGAALQCLCSAPRLLYSITKDDVLPFLQLFRVLNRWNEPFRCTILTAILAELVILVAAIDRIAPIVDFFFLMCYAFVNLICFLHSILGAPNWRPRFKYYHWSLSLLGALICLFIMFSTHWIYATIVLLLCAAIYKYVDWKGDKKEWGDGIRGLVLSTAQFSLSKLEDKIPHPKNWRPQLLLITNLPSCHESNQEETTRKLLHLASQLKKGRGLTIAVSLRGGDPTDSDEKASIAAMMKTKLAFEMTVAKVRGFCSSLIYDTDQVEAALSTLIQSSGIGPLHPNTLLVPYPELGGVGSNYWSFLHRLQRGAAEDMSLLIPKGILLFPELEDRISGLIDVWWILHDGGLLLLISFLLKQHKVWRSCKMRIFVVVQHSDNQFKMRMEMEEFLYQMRIDAELILAEFDSPDISAYEVQRSIDVNREFARRQTRVSLAQLILDQHRGSRDFLDEKPLKNPKDITQFNENNDKSGIQFNQNNDTSGIQEDYLDHPMQHVETPKSPENNRREVERTFTFTPSMAVHDHIPKKKEKKSSIHSAVRLNAKIVEKSQRSALIVLNLPEPPKTQTSFENYMRYLDVLTHSLKRVLLVRGTGNEVITMYS</sequence>
<dbReference type="GO" id="GO:0007268">
    <property type="term" value="P:chemical synaptic transmission"/>
    <property type="evidence" value="ECO:0007669"/>
    <property type="project" value="TreeGrafter"/>
</dbReference>
<feature type="transmembrane region" description="Helical" evidence="5">
    <location>
        <begin position="504"/>
        <end position="523"/>
    </location>
</feature>
<feature type="transmembrane region" description="Helical" evidence="5">
    <location>
        <begin position="562"/>
        <end position="579"/>
    </location>
</feature>
<feature type="domain" description="SLC12A transporter C-terminal" evidence="7">
    <location>
        <begin position="982"/>
        <end position="1062"/>
    </location>
</feature>
<dbReference type="EMBL" id="UYYG01001157">
    <property type="protein sequence ID" value="VDN56904.1"/>
    <property type="molecule type" value="Genomic_DNA"/>
</dbReference>
<feature type="domain" description="Amino acid permease/ SLC12A" evidence="6">
    <location>
        <begin position="338"/>
        <end position="414"/>
    </location>
</feature>
<comment type="subcellular location">
    <subcellularLocation>
        <location evidence="1">Membrane</location>
        <topology evidence="1">Multi-pass membrane protein</topology>
    </subcellularLocation>
</comment>
<dbReference type="PANTHER" id="PTHR11827:SF53">
    <property type="entry name" value="K+_CL-COTRANSPORTER"/>
    <property type="match status" value="1"/>
</dbReference>
<protein>
    <submittedName>
        <fullName evidence="11">Solute carrier family 12 member 6</fullName>
    </submittedName>
</protein>
<dbReference type="GO" id="GO:0015379">
    <property type="term" value="F:potassium:chloride symporter activity"/>
    <property type="evidence" value="ECO:0007669"/>
    <property type="project" value="TreeGrafter"/>
</dbReference>
<dbReference type="STRING" id="318479.A0A158Q3J1"/>
<keyword evidence="2 5" id="KW-0812">Transmembrane</keyword>